<dbReference type="AlphaFoldDB" id="A0A068BF63"/>
<geneLocation type="mitochondrion" evidence="1"/>
<reference evidence="1" key="1">
    <citation type="journal article" date="2014" name="Mitochondrion">
        <title>Comparative analysis of 11 Brassicales mitochondrial genomes and the mitochondrial transcriptome of Brassica oleracea.</title>
        <authorList>
            <person name="Grewe F."/>
            <person name="Edger P.P."/>
            <person name="Keren I."/>
            <person name="Sultan L."/>
            <person name="Pires J.C."/>
            <person name="Ostersetzer-Biran O."/>
            <person name="Mower J.P."/>
        </authorList>
    </citation>
    <scope>NUCLEOTIDE SEQUENCE</scope>
</reference>
<dbReference type="GeneID" id="19736936"/>
<dbReference type="EMBL" id="KJ820684">
    <property type="protein sequence ID" value="AIC83344.1"/>
    <property type="molecule type" value="Genomic_DNA"/>
</dbReference>
<dbReference type="RefSeq" id="YP_009045741.1">
    <property type="nucleotide sequence ID" value="NC_024429.1"/>
</dbReference>
<keyword evidence="1" id="KW-0496">Mitochondrion</keyword>
<proteinExistence type="predicted"/>
<sequence length="105" mass="12141">MNQNPRKEKLFFLADLIRPLVEKEAQGLTKIPASREVVEDLIKRAGTQLVQKANGPNPEWLDLKYLNTWLTRACQNAEDPIRGRMNIRSEIRDIISKCIHDEKDS</sequence>
<protein>
    <submittedName>
        <fullName evidence="1">Orf105a</fullName>
    </submittedName>
</protein>
<accession>A0A068BF63</accession>
<organism evidence="1">
    <name type="scientific">Batis maritima</name>
    <name type="common">Maritime saltwort</name>
    <dbReference type="NCBI Taxonomy" id="4436"/>
    <lineage>
        <taxon>Eukaryota</taxon>
        <taxon>Viridiplantae</taxon>
        <taxon>Streptophyta</taxon>
        <taxon>Embryophyta</taxon>
        <taxon>Tracheophyta</taxon>
        <taxon>Spermatophyta</taxon>
        <taxon>Magnoliopsida</taxon>
        <taxon>eudicotyledons</taxon>
        <taxon>Gunneridae</taxon>
        <taxon>Pentapetalae</taxon>
        <taxon>rosids</taxon>
        <taxon>malvids</taxon>
        <taxon>Brassicales</taxon>
        <taxon>Bataceae</taxon>
        <taxon>Batis</taxon>
    </lineage>
</organism>
<name>A0A068BF63_BATMA</name>
<gene>
    <name evidence="1" type="primary">orf105a</name>
</gene>
<evidence type="ECO:0000313" key="1">
    <source>
        <dbReference type="EMBL" id="AIC83344.1"/>
    </source>
</evidence>